<dbReference type="EMBL" id="UINC01186822">
    <property type="protein sequence ID" value="SVD99232.1"/>
    <property type="molecule type" value="Genomic_DNA"/>
</dbReference>
<protein>
    <recommendedName>
        <fullName evidence="1">Stress-response A/B barrel domain-containing protein</fullName>
    </recommendedName>
</protein>
<reference evidence="2" key="1">
    <citation type="submission" date="2018-05" db="EMBL/GenBank/DDBJ databases">
        <authorList>
            <person name="Lanie J.A."/>
            <person name="Ng W.-L."/>
            <person name="Kazmierczak K.M."/>
            <person name="Andrzejewski T.M."/>
            <person name="Davidsen T.M."/>
            <person name="Wayne K.J."/>
            <person name="Tettelin H."/>
            <person name="Glass J.I."/>
            <person name="Rusch D."/>
            <person name="Podicherti R."/>
            <person name="Tsui H.-C.T."/>
            <person name="Winkler M.E."/>
        </authorList>
    </citation>
    <scope>NUCLEOTIDE SEQUENCE</scope>
</reference>
<evidence type="ECO:0000313" key="2">
    <source>
        <dbReference type="EMBL" id="SVD99232.1"/>
    </source>
</evidence>
<feature type="domain" description="Stress-response A/B barrel" evidence="1">
    <location>
        <begin position="3"/>
        <end position="94"/>
    </location>
</feature>
<dbReference type="InterPro" id="IPR011008">
    <property type="entry name" value="Dimeric_a/b-barrel"/>
</dbReference>
<sequence length="96" mass="10646">MPIEHIVLLEKKETATEEQLNSFLGAAKQLKDKVPGILDVKHGENFTDRAPHSHALIVTMADRDTLAGYGPHPAHQEVATMLKEVAKDWVIVDIEP</sequence>
<dbReference type="PROSITE" id="PS51502">
    <property type="entry name" value="S_R_A_B_BARREL"/>
    <property type="match status" value="1"/>
</dbReference>
<dbReference type="PANTHER" id="PTHR37832">
    <property type="entry name" value="BLL2683 PROTEIN"/>
    <property type="match status" value="1"/>
</dbReference>
<dbReference type="SUPFAM" id="SSF54909">
    <property type="entry name" value="Dimeric alpha+beta barrel"/>
    <property type="match status" value="1"/>
</dbReference>
<accession>A0A382ZUT3</accession>
<proteinExistence type="predicted"/>
<organism evidence="2">
    <name type="scientific">marine metagenome</name>
    <dbReference type="NCBI Taxonomy" id="408172"/>
    <lineage>
        <taxon>unclassified sequences</taxon>
        <taxon>metagenomes</taxon>
        <taxon>ecological metagenomes</taxon>
    </lineage>
</organism>
<dbReference type="Gene3D" id="3.30.70.100">
    <property type="match status" value="1"/>
</dbReference>
<dbReference type="Pfam" id="PF07876">
    <property type="entry name" value="Dabb"/>
    <property type="match status" value="1"/>
</dbReference>
<dbReference type="SMART" id="SM00886">
    <property type="entry name" value="Dabb"/>
    <property type="match status" value="1"/>
</dbReference>
<gene>
    <name evidence="2" type="ORF">METZ01_LOCUS452086</name>
</gene>
<dbReference type="AlphaFoldDB" id="A0A382ZUT3"/>
<dbReference type="InterPro" id="IPR013097">
    <property type="entry name" value="Dabb"/>
</dbReference>
<name>A0A382ZUT3_9ZZZZ</name>
<dbReference type="PANTHER" id="PTHR37832:SF1">
    <property type="entry name" value="STRESS-RESPONSE A_B BARREL DOMAIN-CONTAINING PROTEIN"/>
    <property type="match status" value="1"/>
</dbReference>
<evidence type="ECO:0000259" key="1">
    <source>
        <dbReference type="PROSITE" id="PS51502"/>
    </source>
</evidence>